<accession>A0ABS1W7S7</accession>
<evidence type="ECO:0000313" key="1">
    <source>
        <dbReference type="EMBL" id="MBL7525380.1"/>
    </source>
</evidence>
<keyword evidence="2" id="KW-1185">Reference proteome</keyword>
<name>A0ABS1W7S7_9GAMM</name>
<dbReference type="RefSeq" id="WP_203110011.1">
    <property type="nucleotide sequence ID" value="NZ_JADOBG010000012.1"/>
</dbReference>
<comment type="caution">
    <text evidence="1">The sequence shown here is derived from an EMBL/GenBank/DDBJ whole genome shotgun (WGS) entry which is preliminary data.</text>
</comment>
<proteinExistence type="predicted"/>
<dbReference type="EMBL" id="JADWVN010000004">
    <property type="protein sequence ID" value="MBL7525380.1"/>
    <property type="molecule type" value="Genomic_DNA"/>
</dbReference>
<protein>
    <submittedName>
        <fullName evidence="1">Uncharacterized protein</fullName>
    </submittedName>
</protein>
<gene>
    <name evidence="1" type="ORF">I5282_02185</name>
</gene>
<evidence type="ECO:0000313" key="2">
    <source>
        <dbReference type="Proteomes" id="UP000809910"/>
    </source>
</evidence>
<sequence>MKDISDSRGEAEELYQKGIAQLERVKELDGKEVISAISHFHHLIFIIENIDINCRISRDYTLLGLANLGLAHAYRHVTRGINPGDIESRSNRAVEFFVKANAEGYPKESDRQLSSHVKLSMLNGHFNLRQETEQMERVFRI</sequence>
<dbReference type="Proteomes" id="UP000809910">
    <property type="component" value="Unassembled WGS sequence"/>
</dbReference>
<reference evidence="1 2" key="1">
    <citation type="submission" date="2020-12" db="EMBL/GenBank/DDBJ databases">
        <title>WGS of Legionella: environmental sample.</title>
        <authorList>
            <person name="Cristino S."/>
            <person name="Girolamini L."/>
            <person name="Salaris S."/>
            <person name="Pascale M.R."/>
            <person name="Mazzotta M."/>
            <person name="Orsini M."/>
            <person name="Grottola A."/>
        </authorList>
    </citation>
    <scope>NUCLEOTIDE SEQUENCE [LARGE SCALE GENOMIC DNA]</scope>
    <source>
        <strain evidence="1 2">30cs62</strain>
    </source>
</reference>
<organism evidence="1 2">
    <name type="scientific">Legionella bononiensis</name>
    <dbReference type="NCBI Taxonomy" id="2793102"/>
    <lineage>
        <taxon>Bacteria</taxon>
        <taxon>Pseudomonadati</taxon>
        <taxon>Pseudomonadota</taxon>
        <taxon>Gammaproteobacteria</taxon>
        <taxon>Legionellales</taxon>
        <taxon>Legionellaceae</taxon>
        <taxon>Legionella</taxon>
    </lineage>
</organism>